<evidence type="ECO:0000313" key="1">
    <source>
        <dbReference type="EMBL" id="EWC60835.1"/>
    </source>
</evidence>
<gene>
    <name evidence="1" type="ORF">UO65_3888</name>
</gene>
<sequence length="71" mass="7896">MGTDLALARLRLGDPEACVDLLHEAVEITATTGGRVPAQRIRLARQELRPWRAEDFLAQLDDHIHDTLLGP</sequence>
<organism evidence="1 2">
    <name type="scientific">Actinokineospora spheciospongiae</name>
    <dbReference type="NCBI Taxonomy" id="909613"/>
    <lineage>
        <taxon>Bacteria</taxon>
        <taxon>Bacillati</taxon>
        <taxon>Actinomycetota</taxon>
        <taxon>Actinomycetes</taxon>
        <taxon>Pseudonocardiales</taxon>
        <taxon>Pseudonocardiaceae</taxon>
        <taxon>Actinokineospora</taxon>
    </lineage>
</organism>
<dbReference type="Proteomes" id="UP000019277">
    <property type="component" value="Unassembled WGS sequence"/>
</dbReference>
<protein>
    <recommendedName>
        <fullName evidence="3">Transcriptional regulator, SARP family</fullName>
    </recommendedName>
</protein>
<evidence type="ECO:0008006" key="3">
    <source>
        <dbReference type="Google" id="ProtNLM"/>
    </source>
</evidence>
<dbReference type="STRING" id="909613.UO65_3888"/>
<name>W7IJ38_9PSEU</name>
<comment type="caution">
    <text evidence="1">The sequence shown here is derived from an EMBL/GenBank/DDBJ whole genome shotgun (WGS) entry which is preliminary data.</text>
</comment>
<reference evidence="1 2" key="1">
    <citation type="journal article" date="2014" name="Genome Announc.">
        <title>Draft Genome Sequence of the Antitrypanosomally Active Sponge-Associated Bacterium Actinokineospora sp. Strain EG49.</title>
        <authorList>
            <person name="Harjes J."/>
            <person name="Ryu T."/>
            <person name="Abdelmohsen U.R."/>
            <person name="Moitinho-Silva L."/>
            <person name="Horn H."/>
            <person name="Ravasi T."/>
            <person name="Hentschel U."/>
        </authorList>
    </citation>
    <scope>NUCLEOTIDE SEQUENCE [LARGE SCALE GENOMIC DNA]</scope>
    <source>
        <strain evidence="1 2">EG49</strain>
    </source>
</reference>
<evidence type="ECO:0000313" key="2">
    <source>
        <dbReference type="Proteomes" id="UP000019277"/>
    </source>
</evidence>
<dbReference type="eggNOG" id="COG0457">
    <property type="taxonomic scope" value="Bacteria"/>
</dbReference>
<keyword evidence="2" id="KW-1185">Reference proteome</keyword>
<dbReference type="AlphaFoldDB" id="W7IJ38"/>
<accession>W7IJ38</accession>
<dbReference type="EMBL" id="AYXG01000142">
    <property type="protein sequence ID" value="EWC60835.1"/>
    <property type="molecule type" value="Genomic_DNA"/>
</dbReference>
<proteinExistence type="predicted"/>